<dbReference type="SMART" id="SM00054">
    <property type="entry name" value="EFh"/>
    <property type="match status" value="4"/>
</dbReference>
<dbReference type="SUPFAM" id="SSF47473">
    <property type="entry name" value="EF-hand"/>
    <property type="match status" value="1"/>
</dbReference>
<dbReference type="InterPro" id="IPR011992">
    <property type="entry name" value="EF-hand-dom_pair"/>
</dbReference>
<keyword evidence="1" id="KW-0106">Calcium</keyword>
<dbReference type="InterPro" id="IPR018247">
    <property type="entry name" value="EF_Hand_1_Ca_BS"/>
</dbReference>
<proteinExistence type="predicted"/>
<name>A0A7S4LCC0_9EUGL</name>
<gene>
    <name evidence="5" type="ORF">EGYM00163_LOCUS31220</name>
</gene>
<dbReference type="Gene3D" id="1.10.238.10">
    <property type="entry name" value="EF-hand"/>
    <property type="match status" value="1"/>
</dbReference>
<feature type="domain" description="EF-hand" evidence="4">
    <location>
        <begin position="378"/>
        <end position="413"/>
    </location>
</feature>
<organism evidence="5">
    <name type="scientific">Eutreptiella gymnastica</name>
    <dbReference type="NCBI Taxonomy" id="73025"/>
    <lineage>
        <taxon>Eukaryota</taxon>
        <taxon>Discoba</taxon>
        <taxon>Euglenozoa</taxon>
        <taxon>Euglenida</taxon>
        <taxon>Spirocuta</taxon>
        <taxon>Euglenophyceae</taxon>
        <taxon>Eutreptiales</taxon>
        <taxon>Eutreptiaceae</taxon>
        <taxon>Eutreptiella</taxon>
    </lineage>
</organism>
<feature type="domain" description="EF-hand" evidence="4">
    <location>
        <begin position="305"/>
        <end position="327"/>
    </location>
</feature>
<reference evidence="5" key="1">
    <citation type="submission" date="2021-01" db="EMBL/GenBank/DDBJ databases">
        <authorList>
            <person name="Corre E."/>
            <person name="Pelletier E."/>
            <person name="Niang G."/>
            <person name="Scheremetjew M."/>
            <person name="Finn R."/>
            <person name="Kale V."/>
            <person name="Holt S."/>
            <person name="Cochrane G."/>
            <person name="Meng A."/>
            <person name="Brown T."/>
            <person name="Cohen L."/>
        </authorList>
    </citation>
    <scope>NUCLEOTIDE SEQUENCE</scope>
    <source>
        <strain evidence="5">CCMP1594</strain>
    </source>
</reference>
<dbReference type="PANTHER" id="PTHR23064">
    <property type="entry name" value="TROPONIN"/>
    <property type="match status" value="1"/>
</dbReference>
<protein>
    <recommendedName>
        <fullName evidence="4">EF-hand domain-containing protein</fullName>
    </recommendedName>
</protein>
<evidence type="ECO:0000313" key="5">
    <source>
        <dbReference type="EMBL" id="CAE0820050.1"/>
    </source>
</evidence>
<dbReference type="EMBL" id="HBJA01089720">
    <property type="protein sequence ID" value="CAE0820050.1"/>
    <property type="molecule type" value="Transcribed_RNA"/>
</dbReference>
<evidence type="ECO:0000256" key="1">
    <source>
        <dbReference type="ARBA" id="ARBA00022837"/>
    </source>
</evidence>
<dbReference type="Pfam" id="PF13202">
    <property type="entry name" value="EF-hand_5"/>
    <property type="match status" value="2"/>
</dbReference>
<feature type="region of interest" description="Disordered" evidence="3">
    <location>
        <begin position="344"/>
        <end position="375"/>
    </location>
</feature>
<keyword evidence="2" id="KW-0175">Coiled coil</keyword>
<evidence type="ECO:0000259" key="4">
    <source>
        <dbReference type="PROSITE" id="PS50222"/>
    </source>
</evidence>
<dbReference type="PROSITE" id="PS00018">
    <property type="entry name" value="EF_HAND_1"/>
    <property type="match status" value="4"/>
</dbReference>
<dbReference type="GO" id="GO:0005509">
    <property type="term" value="F:calcium ion binding"/>
    <property type="evidence" value="ECO:0007669"/>
    <property type="project" value="InterPro"/>
</dbReference>
<dbReference type="PROSITE" id="PS50222">
    <property type="entry name" value="EF_HAND_2"/>
    <property type="match status" value="4"/>
</dbReference>
<dbReference type="InterPro" id="IPR002048">
    <property type="entry name" value="EF_hand_dom"/>
</dbReference>
<dbReference type="InterPro" id="IPR052591">
    <property type="entry name" value="CML21-like"/>
</dbReference>
<evidence type="ECO:0000256" key="2">
    <source>
        <dbReference type="SAM" id="Coils"/>
    </source>
</evidence>
<sequence>MAVDATSIEFKTAYGSFSGNTTPAPRTSSLDSTGMTLLFSYPGSPPSLTAAKEISQLSNDDIKGWRWLYDHVGAEQATKQSIEGKLKGYVGPFDWDDVDSTKPLDFGAFLTKMNALQTGQRIVLLQWAHATSKGNQVRANPNSVMMTRPKYNPADYAITPAYRMAEIKASEAKSQIERNRAYNDAQAKATVAQRQLAAKVAEIERYNAQAQRNAQNAQASYMAASAAAATPEHRIIHSSGYTVSGASSYTSAASVMTSDGTVSAEDVAAWWKLFNFCDQDGSGSISKAEINVKMSPMVGKFEWDDENADGLMEFDEFVQCMNDLPVSKKFTCLRWAREYCPDHTGGRPAPKVGPMHAPAPYHGDPSALPAHPAGNSEEDMRAWRKLYNFIDADRSGVISKREINEKMSPMVGGFEWDDADADGQMEFDEFVQTMNTLPPSKHFTCLLWAKTQCPG</sequence>
<feature type="domain" description="EF-hand" evidence="4">
    <location>
        <begin position="265"/>
        <end position="300"/>
    </location>
</feature>
<evidence type="ECO:0000256" key="3">
    <source>
        <dbReference type="SAM" id="MobiDB-lite"/>
    </source>
</evidence>
<feature type="coiled-coil region" evidence="2">
    <location>
        <begin position="189"/>
        <end position="227"/>
    </location>
</feature>
<dbReference type="AlphaFoldDB" id="A0A7S4LCC0"/>
<feature type="domain" description="EF-hand" evidence="4">
    <location>
        <begin position="418"/>
        <end position="440"/>
    </location>
</feature>
<accession>A0A7S4LCC0</accession>